<gene>
    <name evidence="2" type="ORF">BEP19_12860</name>
</gene>
<dbReference type="EMBL" id="MCHY01000009">
    <property type="protein sequence ID" value="RKD23109.1"/>
    <property type="molecule type" value="Genomic_DNA"/>
</dbReference>
<evidence type="ECO:0008006" key="4">
    <source>
        <dbReference type="Google" id="ProtNLM"/>
    </source>
</evidence>
<keyword evidence="1" id="KW-0472">Membrane</keyword>
<protein>
    <recommendedName>
        <fullName evidence="4">Polysaccharide polymerase</fullName>
    </recommendedName>
</protein>
<feature type="transmembrane region" description="Helical" evidence="1">
    <location>
        <begin position="164"/>
        <end position="197"/>
    </location>
</feature>
<feature type="transmembrane region" description="Helical" evidence="1">
    <location>
        <begin position="339"/>
        <end position="358"/>
    </location>
</feature>
<sequence>MTSFSKAKINAGLLAFFMFIPSLTIPIKMFLQNGVIVWLLNLILLVFSIYKNGINKKFFGVFLSLNLLFLLNILVVTHKNEVLSIYMEFLKISTIALILTLKEIDYGKFYRVWYILGVANVFVWTFYINQLISSDIGYMFFGTSMTYSFSIILYRFLDKKNILDLLLLILTFVFVAVFANRGAILACSILIPVLLYLKVKKHRILLIFSTIPLTFFYLISDIKLNLINFIMYINNILLDNDIKSYALIKLSNMFIHGLVESSSGRDGIFHQSFELIKDGFLPRGVGYFQYVTGLVYPHNLLLDIFIVFGILGIPLIVLITIHIIKFFKIERNFRKKDIVIILLIMSLTRLSLSSTFLYDTTFWVLVGVVLSTNVYKIRG</sequence>
<evidence type="ECO:0000313" key="2">
    <source>
        <dbReference type="EMBL" id="RKD23109.1"/>
    </source>
</evidence>
<proteinExistence type="predicted"/>
<feature type="transmembrane region" description="Helical" evidence="1">
    <location>
        <begin position="138"/>
        <end position="157"/>
    </location>
</feature>
<reference evidence="2 3" key="1">
    <citation type="submission" date="2016-08" db="EMBL/GenBank/DDBJ databases">
        <title>Novel Firmicute Genomes.</title>
        <authorList>
            <person name="Poppleton D.I."/>
            <person name="Gribaldo S."/>
        </authorList>
    </citation>
    <scope>NUCLEOTIDE SEQUENCE [LARGE SCALE GENOMIC DNA]</scope>
    <source>
        <strain evidence="2 3">RAOx-1</strain>
    </source>
</reference>
<keyword evidence="1" id="KW-1133">Transmembrane helix</keyword>
<feature type="transmembrane region" description="Helical" evidence="1">
    <location>
        <begin position="304"/>
        <end position="327"/>
    </location>
</feature>
<feature type="transmembrane region" description="Helical" evidence="1">
    <location>
        <begin position="113"/>
        <end position="132"/>
    </location>
</feature>
<organism evidence="2 3">
    <name type="scientific">Ammoniphilus oxalaticus</name>
    <dbReference type="NCBI Taxonomy" id="66863"/>
    <lineage>
        <taxon>Bacteria</taxon>
        <taxon>Bacillati</taxon>
        <taxon>Bacillota</taxon>
        <taxon>Bacilli</taxon>
        <taxon>Bacillales</taxon>
        <taxon>Paenibacillaceae</taxon>
        <taxon>Aneurinibacillus group</taxon>
        <taxon>Ammoniphilus</taxon>
    </lineage>
</organism>
<dbReference type="Proteomes" id="UP000284219">
    <property type="component" value="Unassembled WGS sequence"/>
</dbReference>
<evidence type="ECO:0000256" key="1">
    <source>
        <dbReference type="SAM" id="Phobius"/>
    </source>
</evidence>
<accession>A0A419SH47</accession>
<evidence type="ECO:0000313" key="3">
    <source>
        <dbReference type="Proteomes" id="UP000284219"/>
    </source>
</evidence>
<comment type="caution">
    <text evidence="2">The sequence shown here is derived from an EMBL/GenBank/DDBJ whole genome shotgun (WGS) entry which is preliminary data.</text>
</comment>
<keyword evidence="3" id="KW-1185">Reference proteome</keyword>
<feature type="transmembrane region" description="Helical" evidence="1">
    <location>
        <begin position="203"/>
        <end position="220"/>
    </location>
</feature>
<dbReference type="AlphaFoldDB" id="A0A419SH47"/>
<feature type="transmembrane region" description="Helical" evidence="1">
    <location>
        <begin position="58"/>
        <end position="77"/>
    </location>
</feature>
<feature type="transmembrane region" description="Helical" evidence="1">
    <location>
        <begin position="34"/>
        <end position="51"/>
    </location>
</feature>
<dbReference type="OrthoDB" id="2964729at2"/>
<keyword evidence="1" id="KW-0812">Transmembrane</keyword>
<dbReference type="RefSeq" id="WP_120190598.1">
    <property type="nucleotide sequence ID" value="NZ_MCHY01000009.1"/>
</dbReference>
<name>A0A419SH47_9BACL</name>